<feature type="domain" description="DUF2470" evidence="1">
    <location>
        <begin position="148"/>
        <end position="221"/>
    </location>
</feature>
<dbReference type="InterPro" id="IPR037119">
    <property type="entry name" value="Haem_oxidase_HugZ-like_sf"/>
</dbReference>
<dbReference type="SUPFAM" id="SSF50475">
    <property type="entry name" value="FMN-binding split barrel"/>
    <property type="match status" value="1"/>
</dbReference>
<dbReference type="Gene3D" id="3.20.180.10">
    <property type="entry name" value="PNP-oxidase-like"/>
    <property type="match status" value="1"/>
</dbReference>
<dbReference type="KEGG" id="sfic:EIZ62_00355"/>
<accession>A0A6I6FEJ2</accession>
<protein>
    <submittedName>
        <fullName evidence="2">DUF2470 domain-containing protein</fullName>
    </submittedName>
</protein>
<evidence type="ECO:0000259" key="1">
    <source>
        <dbReference type="Pfam" id="PF10615"/>
    </source>
</evidence>
<sequence>MSAATDSLPPEQTAAELVRSVLARAVSLSLDTDGQDYDLIGMHSVDRKGRVTLAAQADSPLAAQVAVAPRGGLAAVLEFTDIAPTPLRDRVRARVTMSGRLVPEEPEDGDGLRLDLARVTLRTAAGSVDVRPDDVTLAQPDPLAVEEAAMLTHLADAHEDMVADLIVLAGARLPQGVVRALPLSVDRYGITLRCEYREGHCDLRLLFPAQARDAAEAGEQVRRLLAATRCSHHPHPHPYPSARP</sequence>
<dbReference type="InterPro" id="IPR019595">
    <property type="entry name" value="DUF2470"/>
</dbReference>
<dbReference type="Proteomes" id="UP000422572">
    <property type="component" value="Chromosome"/>
</dbReference>
<evidence type="ECO:0000313" key="2">
    <source>
        <dbReference type="EMBL" id="QGV76889.1"/>
    </source>
</evidence>
<dbReference type="OrthoDB" id="3381348at2"/>
<dbReference type="EMBL" id="CP034279">
    <property type="protein sequence ID" value="QGV76889.1"/>
    <property type="molecule type" value="Genomic_DNA"/>
</dbReference>
<keyword evidence="3" id="KW-1185">Reference proteome</keyword>
<reference evidence="2 3" key="1">
    <citation type="submission" date="2018-12" db="EMBL/GenBank/DDBJ databases">
        <title>Complete genome sequence of Streptomyces ficellus NRRL8067, the producer of ficellomycin, feldamycin and nojirimycin.</title>
        <authorList>
            <person name="Zhang H."/>
            <person name="Yue R."/>
            <person name="Liu Y."/>
            <person name="Li M."/>
            <person name="Mu H."/>
            <person name="Zhang J."/>
        </authorList>
    </citation>
    <scope>NUCLEOTIDE SEQUENCE [LARGE SCALE GENOMIC DNA]</scope>
    <source>
        <strain evidence="2 3">NRRL 8067</strain>
    </source>
</reference>
<name>A0A6I6FEJ2_9ACTN</name>
<organism evidence="2 3">
    <name type="scientific">Streptomyces ficellus</name>
    <dbReference type="NCBI Taxonomy" id="1977088"/>
    <lineage>
        <taxon>Bacteria</taxon>
        <taxon>Bacillati</taxon>
        <taxon>Actinomycetota</taxon>
        <taxon>Actinomycetes</taxon>
        <taxon>Kitasatosporales</taxon>
        <taxon>Streptomycetaceae</taxon>
        <taxon>Streptomyces</taxon>
    </lineage>
</organism>
<gene>
    <name evidence="2" type="ORF">EIZ62_00355</name>
</gene>
<evidence type="ECO:0000313" key="3">
    <source>
        <dbReference type="Proteomes" id="UP000422572"/>
    </source>
</evidence>
<proteinExistence type="predicted"/>
<dbReference type="AlphaFoldDB" id="A0A6I6FEJ2"/>
<dbReference type="Pfam" id="PF10615">
    <property type="entry name" value="DUF2470"/>
    <property type="match status" value="1"/>
</dbReference>
<dbReference type="RefSeq" id="WP_156690712.1">
    <property type="nucleotide sequence ID" value="NZ_CP034279.1"/>
</dbReference>